<proteinExistence type="predicted"/>
<dbReference type="Gene3D" id="1.20.1250.20">
    <property type="entry name" value="MFS general substrate transporter like domains"/>
    <property type="match status" value="1"/>
</dbReference>
<keyword evidence="8" id="KW-1185">Reference proteome</keyword>
<organism evidence="7 8">
    <name type="scientific">Schizothecium vesticola</name>
    <dbReference type="NCBI Taxonomy" id="314040"/>
    <lineage>
        <taxon>Eukaryota</taxon>
        <taxon>Fungi</taxon>
        <taxon>Dikarya</taxon>
        <taxon>Ascomycota</taxon>
        <taxon>Pezizomycotina</taxon>
        <taxon>Sordariomycetes</taxon>
        <taxon>Sordariomycetidae</taxon>
        <taxon>Sordariales</taxon>
        <taxon>Schizotheciaceae</taxon>
        <taxon>Schizothecium</taxon>
    </lineage>
</organism>
<gene>
    <name evidence="7" type="ORF">B0T18DRAFT_327128</name>
</gene>
<evidence type="ECO:0000256" key="4">
    <source>
        <dbReference type="ARBA" id="ARBA00023136"/>
    </source>
</evidence>
<comment type="subcellular location">
    <subcellularLocation>
        <location evidence="1">Membrane</location>
        <topology evidence="1">Multi-pass membrane protein</topology>
    </subcellularLocation>
</comment>
<evidence type="ECO:0000256" key="3">
    <source>
        <dbReference type="ARBA" id="ARBA00022989"/>
    </source>
</evidence>
<evidence type="ECO:0000256" key="2">
    <source>
        <dbReference type="ARBA" id="ARBA00022692"/>
    </source>
</evidence>
<feature type="transmembrane region" description="Helical" evidence="5">
    <location>
        <begin position="426"/>
        <end position="445"/>
    </location>
</feature>
<dbReference type="Proteomes" id="UP001172155">
    <property type="component" value="Unassembled WGS sequence"/>
</dbReference>
<dbReference type="Pfam" id="PF07690">
    <property type="entry name" value="MFS_1"/>
    <property type="match status" value="1"/>
</dbReference>
<accession>A0AA40K4M3</accession>
<feature type="transmembrane region" description="Helical" evidence="5">
    <location>
        <begin position="466"/>
        <end position="486"/>
    </location>
</feature>
<feature type="transmembrane region" description="Helical" evidence="5">
    <location>
        <begin position="299"/>
        <end position="320"/>
    </location>
</feature>
<feature type="transmembrane region" description="Helical" evidence="5">
    <location>
        <begin position="208"/>
        <end position="232"/>
    </location>
</feature>
<sequence length="544" mass="58866">MARENGSELDEVKKVFEVATVDASDSFVSDTPEVSDDQTGTEAPYHVFTIRKKWQVVFIVSLAGLFFSLSSNIYFPALPAIAAAIDTDISLVSFTVTIYMIFQGLAPSLWGPLSDMRGRRMTFICTFVVYLLANIGLAFSKDLASLMVFRALQAIGTAATISVGAGVIGDITTVKERGGFLGIFGGLRMLGQSVGPVIGGFITEYRGFHGIFWFLVILVSLTLTLTLIVVFLPETLRSIAGNGTVRLTGIHRPLILRSLSRDWHDNPASHQSTPRSKFAVRCLLVPFVFLAEKDVACTLLFGAIVYTVWSMIASSTAALFHTRFGLSNFETGLIFLPNGVACILGTMATGAILNRDYRLTESSYLAAQQLPPGTKLDHSRKHLADFPVSRARLRSSWFLVPVFVISVAGYSFTVDSPRLVALRKPGVAPALALQALIAFTSTAIYTQNSALMVDLYPGASASATAVNNLARCLIGAAGVAAVQFIVNEVGEGPAFVGFAGVVVLFCPLLAAEWLWRERWRRERLARLEGKQAAEGGEKANKEDV</sequence>
<dbReference type="EMBL" id="JAUKUD010000004">
    <property type="protein sequence ID" value="KAK0745472.1"/>
    <property type="molecule type" value="Genomic_DNA"/>
</dbReference>
<evidence type="ECO:0000256" key="1">
    <source>
        <dbReference type="ARBA" id="ARBA00004141"/>
    </source>
</evidence>
<evidence type="ECO:0000256" key="5">
    <source>
        <dbReference type="SAM" id="Phobius"/>
    </source>
</evidence>
<dbReference type="GO" id="GO:0005886">
    <property type="term" value="C:plasma membrane"/>
    <property type="evidence" value="ECO:0007669"/>
    <property type="project" value="TreeGrafter"/>
</dbReference>
<keyword evidence="4 5" id="KW-0472">Membrane</keyword>
<keyword evidence="2 5" id="KW-0812">Transmembrane</keyword>
<feature type="transmembrane region" description="Helical" evidence="5">
    <location>
        <begin position="56"/>
        <end position="77"/>
    </location>
</feature>
<protein>
    <submittedName>
        <fullName evidence="7">Major facilitator superfamily domain-containing protein</fullName>
    </submittedName>
</protein>
<evidence type="ECO:0000313" key="8">
    <source>
        <dbReference type="Proteomes" id="UP001172155"/>
    </source>
</evidence>
<comment type="caution">
    <text evidence="7">The sequence shown here is derived from an EMBL/GenBank/DDBJ whole genome shotgun (WGS) entry which is preliminary data.</text>
</comment>
<dbReference type="GO" id="GO:0022857">
    <property type="term" value="F:transmembrane transporter activity"/>
    <property type="evidence" value="ECO:0007669"/>
    <property type="project" value="InterPro"/>
</dbReference>
<keyword evidence="3 5" id="KW-1133">Transmembrane helix</keyword>
<dbReference type="SUPFAM" id="SSF103473">
    <property type="entry name" value="MFS general substrate transporter"/>
    <property type="match status" value="1"/>
</dbReference>
<feature type="transmembrane region" description="Helical" evidence="5">
    <location>
        <begin position="180"/>
        <end position="202"/>
    </location>
</feature>
<reference evidence="7" key="1">
    <citation type="submission" date="2023-06" db="EMBL/GenBank/DDBJ databases">
        <title>Genome-scale phylogeny and comparative genomics of the fungal order Sordariales.</title>
        <authorList>
            <consortium name="Lawrence Berkeley National Laboratory"/>
            <person name="Hensen N."/>
            <person name="Bonometti L."/>
            <person name="Westerberg I."/>
            <person name="Brannstrom I.O."/>
            <person name="Guillou S."/>
            <person name="Cros-Aarteil S."/>
            <person name="Calhoun S."/>
            <person name="Haridas S."/>
            <person name="Kuo A."/>
            <person name="Mondo S."/>
            <person name="Pangilinan J."/>
            <person name="Riley R."/>
            <person name="LaButti K."/>
            <person name="Andreopoulos B."/>
            <person name="Lipzen A."/>
            <person name="Chen C."/>
            <person name="Yanf M."/>
            <person name="Daum C."/>
            <person name="Ng V."/>
            <person name="Clum A."/>
            <person name="Steindorff A."/>
            <person name="Ohm R."/>
            <person name="Martin F."/>
            <person name="Silar P."/>
            <person name="Natvig D."/>
            <person name="Lalanne C."/>
            <person name="Gautier V."/>
            <person name="Ament-velasquez S.L."/>
            <person name="Kruys A."/>
            <person name="Hutchinson M.I."/>
            <person name="Powell A.J."/>
            <person name="Barry K."/>
            <person name="Miller A.N."/>
            <person name="Grigoriev I.V."/>
            <person name="Debuchy R."/>
            <person name="Gladieux P."/>
            <person name="Thoren M.H."/>
            <person name="Johannesson H."/>
        </authorList>
    </citation>
    <scope>NUCLEOTIDE SEQUENCE</scope>
    <source>
        <strain evidence="7">SMH3187-1</strain>
    </source>
</reference>
<dbReference type="InterPro" id="IPR020846">
    <property type="entry name" value="MFS_dom"/>
</dbReference>
<feature type="transmembrane region" description="Helical" evidence="5">
    <location>
        <begin position="122"/>
        <end position="140"/>
    </location>
</feature>
<feature type="transmembrane region" description="Helical" evidence="5">
    <location>
        <begin position="492"/>
        <end position="515"/>
    </location>
</feature>
<name>A0AA40K4M3_9PEZI</name>
<dbReference type="PANTHER" id="PTHR23502:SF26">
    <property type="entry name" value="MAJOR FACILITATOR SUPERFAMILY (MFS) PROFILE DOMAIN-CONTAINING PROTEIN"/>
    <property type="match status" value="1"/>
</dbReference>
<dbReference type="InterPro" id="IPR011701">
    <property type="entry name" value="MFS"/>
</dbReference>
<evidence type="ECO:0000259" key="6">
    <source>
        <dbReference type="PROSITE" id="PS50850"/>
    </source>
</evidence>
<feature type="transmembrane region" description="Helical" evidence="5">
    <location>
        <begin position="146"/>
        <end position="168"/>
    </location>
</feature>
<feature type="transmembrane region" description="Helical" evidence="5">
    <location>
        <begin position="332"/>
        <end position="353"/>
    </location>
</feature>
<feature type="transmembrane region" description="Helical" evidence="5">
    <location>
        <begin position="89"/>
        <end position="110"/>
    </location>
</feature>
<feature type="transmembrane region" description="Helical" evidence="5">
    <location>
        <begin position="396"/>
        <end position="414"/>
    </location>
</feature>
<dbReference type="AlphaFoldDB" id="A0AA40K4M3"/>
<dbReference type="InterPro" id="IPR036259">
    <property type="entry name" value="MFS_trans_sf"/>
</dbReference>
<feature type="domain" description="Major facilitator superfamily (MFS) profile" evidence="6">
    <location>
        <begin position="56"/>
        <end position="518"/>
    </location>
</feature>
<evidence type="ECO:0000313" key="7">
    <source>
        <dbReference type="EMBL" id="KAK0745472.1"/>
    </source>
</evidence>
<dbReference type="PROSITE" id="PS50850">
    <property type="entry name" value="MFS"/>
    <property type="match status" value="1"/>
</dbReference>
<dbReference type="PANTHER" id="PTHR23502">
    <property type="entry name" value="MAJOR FACILITATOR SUPERFAMILY"/>
    <property type="match status" value="1"/>
</dbReference>
<dbReference type="PRINTS" id="PR01036">
    <property type="entry name" value="TCRTETB"/>
</dbReference>